<accession>A0A249DYG0</accession>
<dbReference type="SUPFAM" id="SSF53756">
    <property type="entry name" value="UDP-Glycosyltransferase/glycogen phosphorylase"/>
    <property type="match status" value="1"/>
</dbReference>
<dbReference type="Pfam" id="PF01075">
    <property type="entry name" value="Glyco_transf_9"/>
    <property type="match status" value="1"/>
</dbReference>
<sequence length="362" mass="41809">MVNMVVKKNNFERILVIKLRHFGDVLLITPLLTTLQQHAPNAKIDVLLYSGTEKILSKYKTLHHVWTIDRQLKHAGIKAQILGEWALFQSLKKQNYSLILNLSDQWRSAFYCRFLKPELSIGFHYAKRDNTLWCSCYDHLVPVSNHVKQHTVLNNLSILNPLKLSKISTQVSMSYGSDDIFYVEKILHERSLSDYILIHPFARWYFKTWHASYFSRLINYLTAQKEKIVITGGPEKTEQDYVLNVIEDCSQKEDIVNLVGLLSFSQLAVLIERAQIFIGVDSVAMHMAAALKTPSVVLFGPSNLKQWHPWNAPHTLLWAGDHRELPSPEEVDTSTSDRYLDAIPLEKVIDAVDFWRAQRKVR</sequence>
<evidence type="ECO:0000256" key="9">
    <source>
        <dbReference type="ARBA" id="ARBA00075031"/>
    </source>
</evidence>
<dbReference type="OrthoDB" id="9781892at2"/>
<evidence type="ECO:0000256" key="3">
    <source>
        <dbReference type="ARBA" id="ARBA00022985"/>
    </source>
</evidence>
<dbReference type="GO" id="GO:0005829">
    <property type="term" value="C:cytosol"/>
    <property type="evidence" value="ECO:0007669"/>
    <property type="project" value="TreeGrafter"/>
</dbReference>
<evidence type="ECO:0000256" key="2">
    <source>
        <dbReference type="ARBA" id="ARBA00022679"/>
    </source>
</evidence>
<dbReference type="Proteomes" id="UP000216438">
    <property type="component" value="Chromosome"/>
</dbReference>
<evidence type="ECO:0000256" key="7">
    <source>
        <dbReference type="ARBA" id="ARBA00066496"/>
    </source>
</evidence>
<dbReference type="GO" id="GO:0008713">
    <property type="term" value="F:ADP-heptose-lipopolysaccharide heptosyltransferase activity"/>
    <property type="evidence" value="ECO:0007669"/>
    <property type="project" value="TreeGrafter"/>
</dbReference>
<dbReference type="PANTHER" id="PTHR30160">
    <property type="entry name" value="TETRAACYLDISACCHARIDE 4'-KINASE-RELATED"/>
    <property type="match status" value="1"/>
</dbReference>
<dbReference type="CDD" id="cd03789">
    <property type="entry name" value="GT9_LPS_heptosyltransferase"/>
    <property type="match status" value="1"/>
</dbReference>
<reference evidence="10 11" key="2">
    <citation type="submission" date="2017-09" db="EMBL/GenBank/DDBJ databases">
        <title>The genome of whitefly Bemisia tabaci, a global crop pest, provides novel insights into virus transmission, host adaptation and insecticide resistance.</title>
        <authorList>
            <person name="Kaur N."/>
            <person name="Kliot A."/>
            <person name="Pinheiro P.V."/>
            <person name="Luan J."/>
            <person name="Zheng Y."/>
            <person name="Liu W."/>
            <person name="Sun H."/>
            <person name="Yang X."/>
            <person name="Xu Y."/>
            <person name="Luo Y."/>
            <person name="Kruse A."/>
            <person name="Fisher T.W."/>
            <person name="Nelson D.R."/>
            <person name="Elimelech M."/>
            <person name="MacCoss M."/>
            <person name="Johnson R."/>
            <person name="Cohen E."/>
            <person name="Hunter W.B."/>
            <person name="Brown J.K."/>
            <person name="Jander G."/>
            <person name="Cilia M."/>
            <person name="Douglas A.E."/>
            <person name="Ghanim M."/>
            <person name="Simmons A.M."/>
            <person name="Wintermantel W.M."/>
            <person name="Ling K.-S."/>
            <person name="Fei Z."/>
        </authorList>
    </citation>
    <scope>NUCLEOTIDE SEQUENCE [LARGE SCALE GENOMIC DNA]</scope>
    <source>
        <strain evidence="10 11">MEAM1</strain>
    </source>
</reference>
<name>A0A249DYG0_9ENTR</name>
<gene>
    <name evidence="10" type="ORF">BA171_05215</name>
</gene>
<protein>
    <recommendedName>
        <fullName evidence="8">Lipopolysaccharide heptosyltransferase 3</fullName>
        <ecNumber evidence="7">2.4.99.25</ecNumber>
    </recommendedName>
    <alternativeName>
        <fullName evidence="9">ADP-heptose:lipopolysaccharide heptosyltransferase III</fullName>
    </alternativeName>
</protein>
<evidence type="ECO:0000256" key="4">
    <source>
        <dbReference type="ARBA" id="ARBA00043995"/>
    </source>
</evidence>
<dbReference type="PANTHER" id="PTHR30160:SF1">
    <property type="entry name" value="LIPOPOLYSACCHARIDE 1,2-N-ACETYLGLUCOSAMINETRANSFERASE-RELATED"/>
    <property type="match status" value="1"/>
</dbReference>
<dbReference type="InterPro" id="IPR002201">
    <property type="entry name" value="Glyco_trans_9"/>
</dbReference>
<comment type="catalytic activity">
    <reaction evidence="5">
        <text>L-alpha-D-Hep-(1-&gt;3)-4-O-phospho-L-alpha-D-Hep-(1-&gt;5)-[alpha-Kdo-(2-&gt;4)]-alpha-Kdo-(2-&gt;6)-lipid A (E. coli) + ADP-L-glycero-beta-D-manno-heptose = L-alpha-D-Hep-(1-&gt;7)-L-alpha-D-Hep-(1-&gt;3)-4-O-phospho-L-alpha-D-Hep-(1-&gt;5)-[alpha-Kdo-(2-&gt;4)]-alpha-Kdo-(2-&gt;6)-lipid A (E. coli) + ADP + H(+)</text>
        <dbReference type="Rhea" id="RHEA:74099"/>
        <dbReference type="ChEBI" id="CHEBI:15378"/>
        <dbReference type="ChEBI" id="CHEBI:61506"/>
        <dbReference type="ChEBI" id="CHEBI:193075"/>
        <dbReference type="ChEBI" id="CHEBI:193076"/>
        <dbReference type="ChEBI" id="CHEBI:456216"/>
        <dbReference type="EC" id="2.4.99.25"/>
    </reaction>
</comment>
<keyword evidence="3" id="KW-0448">Lipopolysaccharide biosynthesis</keyword>
<keyword evidence="1" id="KW-0328">Glycosyltransferase</keyword>
<dbReference type="RefSeq" id="WP_016857378.1">
    <property type="nucleotide sequence ID" value="NZ_CP016303.1"/>
</dbReference>
<dbReference type="NCBIfam" id="TIGR02201">
    <property type="entry name" value="heptsyl_trn_III"/>
    <property type="match status" value="1"/>
</dbReference>
<keyword evidence="2 10" id="KW-0808">Transferase</keyword>
<evidence type="ECO:0000256" key="8">
    <source>
        <dbReference type="ARBA" id="ARBA00074396"/>
    </source>
</evidence>
<evidence type="ECO:0000313" key="10">
    <source>
        <dbReference type="EMBL" id="ASX26471.1"/>
    </source>
</evidence>
<dbReference type="EMBL" id="CP016303">
    <property type="protein sequence ID" value="ASX26471.1"/>
    <property type="molecule type" value="Genomic_DNA"/>
</dbReference>
<evidence type="ECO:0000256" key="5">
    <source>
        <dbReference type="ARBA" id="ARBA00051137"/>
    </source>
</evidence>
<dbReference type="GO" id="GO:0009244">
    <property type="term" value="P:lipopolysaccharide core region biosynthetic process"/>
    <property type="evidence" value="ECO:0007669"/>
    <property type="project" value="TreeGrafter"/>
</dbReference>
<dbReference type="FunFam" id="3.40.50.2000:FF:000191">
    <property type="entry name" value="Lipopolysaccharide core heptosyltransferase RfaQ"/>
    <property type="match status" value="1"/>
</dbReference>
<dbReference type="InterPro" id="IPR051199">
    <property type="entry name" value="LPS_LOS_Heptosyltrfase"/>
</dbReference>
<dbReference type="InterPro" id="IPR011916">
    <property type="entry name" value="LipoPS_heptosylTferase-III"/>
</dbReference>
<comment type="catalytic activity">
    <reaction evidence="6">
        <text>an L-alpha-D-Hep-(1-&gt;3)-4-O-phospho-L-alpha-D-Hep-(1-&gt;5)-[alpha-Kdo-(2-&gt;4)]-alpha-Kdo-(2-&gt;6)-lipid A + ADP-L-glycero-beta-D-manno-heptose = an L-alpha-D-Hep-(1-&gt;7)-L-alpha-D-Hep-(1-&gt;3)-4-O-phospho-L-alpha-D-Hep-(1-&gt;5)-[alpha-Kdo-(2-&gt;4)]-alpha-Kdo-(2-&gt;6)-lipid A + ADP + H(+)</text>
        <dbReference type="Rhea" id="RHEA:74095"/>
        <dbReference type="ChEBI" id="CHEBI:15378"/>
        <dbReference type="ChEBI" id="CHEBI:61506"/>
        <dbReference type="ChEBI" id="CHEBI:193070"/>
        <dbReference type="ChEBI" id="CHEBI:193071"/>
        <dbReference type="ChEBI" id="CHEBI:456216"/>
        <dbReference type="EC" id="2.4.99.25"/>
    </reaction>
</comment>
<evidence type="ECO:0000256" key="1">
    <source>
        <dbReference type="ARBA" id="ARBA00022676"/>
    </source>
</evidence>
<reference evidence="11" key="1">
    <citation type="submission" date="2016-06" db="EMBL/GenBank/DDBJ databases">
        <authorList>
            <person name="Chen W."/>
            <person name="Hasegawa D.K."/>
        </authorList>
    </citation>
    <scope>NUCLEOTIDE SEQUENCE [LARGE SCALE GENOMIC DNA]</scope>
    <source>
        <strain evidence="11">MEAM1</strain>
    </source>
</reference>
<dbReference type="EC" id="2.4.99.25" evidence="7"/>
<proteinExistence type="inferred from homology"/>
<dbReference type="Gene3D" id="3.40.50.2000">
    <property type="entry name" value="Glycogen Phosphorylase B"/>
    <property type="match status" value="2"/>
</dbReference>
<organism evidence="10 11">
    <name type="scientific">Candidatus Hamiltonella defensa</name>
    <name type="common">Bemisia tabaci</name>
    <dbReference type="NCBI Taxonomy" id="672795"/>
    <lineage>
        <taxon>Bacteria</taxon>
        <taxon>Pseudomonadati</taxon>
        <taxon>Pseudomonadota</taxon>
        <taxon>Gammaproteobacteria</taxon>
        <taxon>Enterobacterales</taxon>
        <taxon>Enterobacteriaceae</taxon>
        <taxon>aphid secondary symbionts</taxon>
        <taxon>Candidatus Williamhamiltonella</taxon>
    </lineage>
</organism>
<evidence type="ECO:0000313" key="11">
    <source>
        <dbReference type="Proteomes" id="UP000216438"/>
    </source>
</evidence>
<comment type="similarity">
    <text evidence="4">Belongs to the glycosyltransferase 9 family.</text>
</comment>
<evidence type="ECO:0000256" key="6">
    <source>
        <dbReference type="ARBA" id="ARBA00051369"/>
    </source>
</evidence>
<dbReference type="AlphaFoldDB" id="A0A249DYG0"/>